<dbReference type="GO" id="GO:0008725">
    <property type="term" value="F:DNA-3-methyladenine glycosylase activity"/>
    <property type="evidence" value="ECO:0007669"/>
    <property type="project" value="TreeGrafter"/>
</dbReference>
<comment type="caution">
    <text evidence="6">The sequence shown here is derived from an EMBL/GenBank/DDBJ whole genome shotgun (WGS) entry which is preliminary data.</text>
</comment>
<evidence type="ECO:0000259" key="5">
    <source>
        <dbReference type="SMART" id="SM00478"/>
    </source>
</evidence>
<name>A0A1U7NV52_9DEIO</name>
<keyword evidence="7" id="KW-1185">Reference proteome</keyword>
<dbReference type="AlphaFoldDB" id="A0A1U7NV52"/>
<dbReference type="InterPro" id="IPR003265">
    <property type="entry name" value="HhH-GPD_domain"/>
</dbReference>
<dbReference type="GO" id="GO:0006285">
    <property type="term" value="P:base-excision repair, AP site formation"/>
    <property type="evidence" value="ECO:0007669"/>
    <property type="project" value="TreeGrafter"/>
</dbReference>
<dbReference type="Gene3D" id="1.10.340.30">
    <property type="entry name" value="Hypothetical protein, domain 2"/>
    <property type="match status" value="1"/>
</dbReference>
<dbReference type="GO" id="GO:0043916">
    <property type="term" value="F:DNA-7-methylguanine glycosylase activity"/>
    <property type="evidence" value="ECO:0007669"/>
    <property type="project" value="TreeGrafter"/>
</dbReference>
<keyword evidence="4" id="KW-0234">DNA repair</keyword>
<dbReference type="GO" id="GO:0032131">
    <property type="term" value="F:alkylated DNA binding"/>
    <property type="evidence" value="ECO:0007669"/>
    <property type="project" value="TreeGrafter"/>
</dbReference>
<dbReference type="InterPro" id="IPR011257">
    <property type="entry name" value="DNA_glycosylase"/>
</dbReference>
<dbReference type="GO" id="GO:0032993">
    <property type="term" value="C:protein-DNA complex"/>
    <property type="evidence" value="ECO:0007669"/>
    <property type="project" value="TreeGrafter"/>
</dbReference>
<sequence length="299" mass="32813">MTAPLLPVTPPFDLRHTLAFLNGFPPAQGEQNTAGELRKATRLNGQTVGFVVGQDTAGLKYTLHPEQPLTGAETAALLERLASFLATGDDLQPFYDLAEQDTAFGPTLKAMHGFHQPRFLTPFEVACWAVLTQRLPNAQALRLKRRVTEACGGEWEGRPAFPEPTELAGLTEAEWLALVGQERKARALLAVTRAFSEVSETELHQRSTAELRAWLLGLYGIGDWSALFILVRGLGRKEVLEVGADGPLRKELLRAARPIYGDLSAAELTRVAQRYGDQQGQWATYLRSRAAVIGPMVET</sequence>
<protein>
    <recommendedName>
        <fullName evidence="2">DNA-3-methyladenine glycosylase II</fullName>
        <ecNumber evidence="2">3.2.2.21</ecNumber>
    </recommendedName>
</protein>
<keyword evidence="3" id="KW-0227">DNA damage</keyword>
<dbReference type="PANTHER" id="PTHR43003">
    <property type="entry name" value="DNA-3-METHYLADENINE GLYCOSYLASE"/>
    <property type="match status" value="1"/>
</dbReference>
<proteinExistence type="predicted"/>
<dbReference type="SMART" id="SM00478">
    <property type="entry name" value="ENDO3c"/>
    <property type="match status" value="1"/>
</dbReference>
<reference evidence="6 7" key="1">
    <citation type="submission" date="2017-01" db="EMBL/GenBank/DDBJ databases">
        <title>Genome Analysis of Deinococcus marmoris KOPRI26562.</title>
        <authorList>
            <person name="Kim J.H."/>
            <person name="Oh H.-M."/>
        </authorList>
    </citation>
    <scope>NUCLEOTIDE SEQUENCE [LARGE SCALE GENOMIC DNA]</scope>
    <source>
        <strain evidence="6 7">KOPRI26562</strain>
    </source>
</reference>
<dbReference type="EMBL" id="MSTI01000128">
    <property type="protein sequence ID" value="OLV16780.1"/>
    <property type="molecule type" value="Genomic_DNA"/>
</dbReference>
<evidence type="ECO:0000256" key="1">
    <source>
        <dbReference type="ARBA" id="ARBA00000086"/>
    </source>
</evidence>
<dbReference type="InterPro" id="IPR051912">
    <property type="entry name" value="Alkylbase_DNA_Glycosylase/TA"/>
</dbReference>
<accession>A0A1U7NV52</accession>
<evidence type="ECO:0000256" key="4">
    <source>
        <dbReference type="ARBA" id="ARBA00023204"/>
    </source>
</evidence>
<dbReference type="EC" id="3.2.2.21" evidence="2"/>
<dbReference type="OrthoDB" id="9785929at2"/>
<organism evidence="6 7">
    <name type="scientific">Deinococcus marmoris</name>
    <dbReference type="NCBI Taxonomy" id="249408"/>
    <lineage>
        <taxon>Bacteria</taxon>
        <taxon>Thermotogati</taxon>
        <taxon>Deinococcota</taxon>
        <taxon>Deinococci</taxon>
        <taxon>Deinococcales</taxon>
        <taxon>Deinococcaceae</taxon>
        <taxon>Deinococcus</taxon>
    </lineage>
</organism>
<dbReference type="STRING" id="249408.BOO71_0010858"/>
<dbReference type="GO" id="GO:0006307">
    <property type="term" value="P:DNA alkylation repair"/>
    <property type="evidence" value="ECO:0007669"/>
    <property type="project" value="TreeGrafter"/>
</dbReference>
<evidence type="ECO:0000256" key="2">
    <source>
        <dbReference type="ARBA" id="ARBA00012000"/>
    </source>
</evidence>
<evidence type="ECO:0000313" key="6">
    <source>
        <dbReference type="EMBL" id="OLV16780.1"/>
    </source>
</evidence>
<dbReference type="Proteomes" id="UP000186607">
    <property type="component" value="Unassembled WGS sequence"/>
</dbReference>
<dbReference type="InterPro" id="IPR037046">
    <property type="entry name" value="AlkA_N_sf"/>
</dbReference>
<comment type="catalytic activity">
    <reaction evidence="1">
        <text>Hydrolysis of alkylated DNA, releasing 3-methyladenine, 3-methylguanine, 7-methylguanine and 7-methyladenine.</text>
        <dbReference type="EC" id="3.2.2.21"/>
    </reaction>
</comment>
<dbReference type="SUPFAM" id="SSF48150">
    <property type="entry name" value="DNA-glycosylase"/>
    <property type="match status" value="1"/>
</dbReference>
<feature type="domain" description="HhH-GPD" evidence="5">
    <location>
        <begin position="131"/>
        <end position="273"/>
    </location>
</feature>
<dbReference type="Gene3D" id="3.30.310.20">
    <property type="entry name" value="DNA-3-methyladenine glycosylase AlkA, N-terminal domain"/>
    <property type="match status" value="1"/>
</dbReference>
<dbReference type="RefSeq" id="WP_075834895.1">
    <property type="nucleotide sequence ID" value="NZ_MSTI01000128.1"/>
</dbReference>
<evidence type="ECO:0000256" key="3">
    <source>
        <dbReference type="ARBA" id="ARBA00022763"/>
    </source>
</evidence>
<gene>
    <name evidence="6" type="ORF">BOO71_0010858</name>
</gene>
<dbReference type="PANTHER" id="PTHR43003:SF5">
    <property type="entry name" value="DNA-3-METHYLADENINE GLYCOSYLASE"/>
    <property type="match status" value="1"/>
</dbReference>
<evidence type="ECO:0000313" key="7">
    <source>
        <dbReference type="Proteomes" id="UP000186607"/>
    </source>
</evidence>